<dbReference type="EMBL" id="JABBJJ010000020">
    <property type="protein sequence ID" value="NMO14533.1"/>
    <property type="molecule type" value="Genomic_DNA"/>
</dbReference>
<dbReference type="AlphaFoldDB" id="A0A848LCR2"/>
<dbReference type="Proteomes" id="UP000518300">
    <property type="component" value="Unassembled WGS sequence"/>
</dbReference>
<sequence>MRHAMVLGFMLVSLGASAAERWTAPYQLEDQRGRTFRVVFGGNKAPKNVESRLGIVTLVGKKGLATARLQRVEKVCTPVCDAPECHSVGVYTQEPGTKDVGEGLVALPGRIRGQMDTPAPVTPAKPPSVEQWSSREFQVPVDERTGGILLPEGVPPAAFRWTSHAQGGAQLQRQQGGVDFFTPPIQLAECQQEQQPPFTRLTCPAASLLYEKQQLLFASFDEYGVATTEWVATLQAGGQTLYLVRVGLKTQAVIGLLFHEGGRWRLLVRQADYSLIC</sequence>
<dbReference type="RefSeq" id="WP_169343828.1">
    <property type="nucleotide sequence ID" value="NZ_JABBJJ010000020.1"/>
</dbReference>
<accession>A0A848LCR2</accession>
<evidence type="ECO:0008006" key="4">
    <source>
        <dbReference type="Google" id="ProtNLM"/>
    </source>
</evidence>
<gene>
    <name evidence="2" type="ORF">HG543_06620</name>
</gene>
<organism evidence="2 3">
    <name type="scientific">Pyxidicoccus fallax</name>
    <dbReference type="NCBI Taxonomy" id="394095"/>
    <lineage>
        <taxon>Bacteria</taxon>
        <taxon>Pseudomonadati</taxon>
        <taxon>Myxococcota</taxon>
        <taxon>Myxococcia</taxon>
        <taxon>Myxococcales</taxon>
        <taxon>Cystobacterineae</taxon>
        <taxon>Myxococcaceae</taxon>
        <taxon>Pyxidicoccus</taxon>
    </lineage>
</organism>
<name>A0A848LCR2_9BACT</name>
<keyword evidence="1" id="KW-0732">Signal</keyword>
<feature type="signal peptide" evidence="1">
    <location>
        <begin position="1"/>
        <end position="18"/>
    </location>
</feature>
<proteinExistence type="predicted"/>
<comment type="caution">
    <text evidence="2">The sequence shown here is derived from an EMBL/GenBank/DDBJ whole genome shotgun (WGS) entry which is preliminary data.</text>
</comment>
<keyword evidence="3" id="KW-1185">Reference proteome</keyword>
<evidence type="ECO:0000256" key="1">
    <source>
        <dbReference type="SAM" id="SignalP"/>
    </source>
</evidence>
<evidence type="ECO:0000313" key="2">
    <source>
        <dbReference type="EMBL" id="NMO14533.1"/>
    </source>
</evidence>
<protein>
    <recommendedName>
        <fullName evidence="4">Lipoprotein</fullName>
    </recommendedName>
</protein>
<reference evidence="2 3" key="1">
    <citation type="submission" date="2020-04" db="EMBL/GenBank/DDBJ databases">
        <title>Draft genome of Pyxidicoccus fallax type strain.</title>
        <authorList>
            <person name="Whitworth D.E."/>
        </authorList>
    </citation>
    <scope>NUCLEOTIDE SEQUENCE [LARGE SCALE GENOMIC DNA]</scope>
    <source>
        <strain evidence="2 3">DSM 14698</strain>
    </source>
</reference>
<evidence type="ECO:0000313" key="3">
    <source>
        <dbReference type="Proteomes" id="UP000518300"/>
    </source>
</evidence>
<feature type="chain" id="PRO_5032312528" description="Lipoprotein" evidence="1">
    <location>
        <begin position="19"/>
        <end position="277"/>
    </location>
</feature>